<dbReference type="PANTHER" id="PTHR47390">
    <property type="entry name" value="PODOPLANIN"/>
    <property type="match status" value="1"/>
</dbReference>
<accession>A0A9Q1HV01</accession>
<evidence type="ECO:0000313" key="4">
    <source>
        <dbReference type="Proteomes" id="UP001152803"/>
    </source>
</evidence>
<dbReference type="PANTHER" id="PTHR47390:SF1">
    <property type="entry name" value="PODOPLANIN"/>
    <property type="match status" value="1"/>
</dbReference>
<evidence type="ECO:0000313" key="3">
    <source>
        <dbReference type="EMBL" id="KAJ8264919.1"/>
    </source>
</evidence>
<keyword evidence="2" id="KW-1133">Transmembrane helix</keyword>
<evidence type="ECO:0000256" key="1">
    <source>
        <dbReference type="SAM" id="MobiDB-lite"/>
    </source>
</evidence>
<gene>
    <name evidence="3" type="ORF">COCON_G00140180</name>
</gene>
<dbReference type="Pfam" id="PF05808">
    <property type="entry name" value="Podoplanin"/>
    <property type="match status" value="1"/>
</dbReference>
<proteinExistence type="predicted"/>
<dbReference type="EMBL" id="JAFJMO010000010">
    <property type="protein sequence ID" value="KAJ8264919.1"/>
    <property type="molecule type" value="Genomic_DNA"/>
</dbReference>
<dbReference type="Proteomes" id="UP001152803">
    <property type="component" value="Unassembled WGS sequence"/>
</dbReference>
<feature type="transmembrane region" description="Helical" evidence="2">
    <location>
        <begin position="313"/>
        <end position="335"/>
    </location>
</feature>
<feature type="compositionally biased region" description="Low complexity" evidence="1">
    <location>
        <begin position="189"/>
        <end position="208"/>
    </location>
</feature>
<dbReference type="GO" id="GO:0007165">
    <property type="term" value="P:signal transduction"/>
    <property type="evidence" value="ECO:0007669"/>
    <property type="project" value="TreeGrafter"/>
</dbReference>
<dbReference type="GO" id="GO:0007155">
    <property type="term" value="P:cell adhesion"/>
    <property type="evidence" value="ECO:0007669"/>
    <property type="project" value="TreeGrafter"/>
</dbReference>
<keyword evidence="4" id="KW-1185">Reference proteome</keyword>
<dbReference type="AlphaFoldDB" id="A0A9Q1HV01"/>
<name>A0A9Q1HV01_CONCO</name>
<dbReference type="GO" id="GO:0016477">
    <property type="term" value="P:cell migration"/>
    <property type="evidence" value="ECO:0007669"/>
    <property type="project" value="TreeGrafter"/>
</dbReference>
<keyword evidence="2" id="KW-0472">Membrane</keyword>
<reference evidence="3" key="1">
    <citation type="journal article" date="2023" name="Science">
        <title>Genome structures resolve the early diversification of teleost fishes.</title>
        <authorList>
            <person name="Parey E."/>
            <person name="Louis A."/>
            <person name="Montfort J."/>
            <person name="Bouchez O."/>
            <person name="Roques C."/>
            <person name="Iampietro C."/>
            <person name="Lluch J."/>
            <person name="Castinel A."/>
            <person name="Donnadieu C."/>
            <person name="Desvignes T."/>
            <person name="Floi Bucao C."/>
            <person name="Jouanno E."/>
            <person name="Wen M."/>
            <person name="Mejri S."/>
            <person name="Dirks R."/>
            <person name="Jansen H."/>
            <person name="Henkel C."/>
            <person name="Chen W.J."/>
            <person name="Zahm M."/>
            <person name="Cabau C."/>
            <person name="Klopp C."/>
            <person name="Thompson A.W."/>
            <person name="Robinson-Rechavi M."/>
            <person name="Braasch I."/>
            <person name="Lecointre G."/>
            <person name="Bobe J."/>
            <person name="Postlethwait J.H."/>
            <person name="Berthelot C."/>
            <person name="Roest Crollius H."/>
            <person name="Guiguen Y."/>
        </authorList>
    </citation>
    <scope>NUCLEOTIDE SEQUENCE</scope>
    <source>
        <strain evidence="3">Concon-B</strain>
    </source>
</reference>
<dbReference type="GO" id="GO:1901731">
    <property type="term" value="P:positive regulation of platelet aggregation"/>
    <property type="evidence" value="ECO:0007669"/>
    <property type="project" value="TreeGrafter"/>
</dbReference>
<dbReference type="InterPro" id="IPR052684">
    <property type="entry name" value="Podoplanin_domain"/>
</dbReference>
<comment type="caution">
    <text evidence="3">The sequence shown here is derived from an EMBL/GenBank/DDBJ whole genome shotgun (WGS) entry which is preliminary data.</text>
</comment>
<organism evidence="3 4">
    <name type="scientific">Conger conger</name>
    <name type="common">Conger eel</name>
    <name type="synonym">Muraena conger</name>
    <dbReference type="NCBI Taxonomy" id="82655"/>
    <lineage>
        <taxon>Eukaryota</taxon>
        <taxon>Metazoa</taxon>
        <taxon>Chordata</taxon>
        <taxon>Craniata</taxon>
        <taxon>Vertebrata</taxon>
        <taxon>Euteleostomi</taxon>
        <taxon>Actinopterygii</taxon>
        <taxon>Neopterygii</taxon>
        <taxon>Teleostei</taxon>
        <taxon>Anguilliformes</taxon>
        <taxon>Congridae</taxon>
        <taxon>Conger</taxon>
    </lineage>
</organism>
<feature type="compositionally biased region" description="Low complexity" evidence="1">
    <location>
        <begin position="249"/>
        <end position="297"/>
    </location>
</feature>
<keyword evidence="2" id="KW-0812">Transmembrane</keyword>
<feature type="region of interest" description="Disordered" evidence="1">
    <location>
        <begin position="249"/>
        <end position="306"/>
    </location>
</feature>
<protein>
    <submittedName>
        <fullName evidence="3">Uncharacterized protein</fullName>
    </submittedName>
</protein>
<feature type="region of interest" description="Disordered" evidence="1">
    <location>
        <begin position="189"/>
        <end position="225"/>
    </location>
</feature>
<evidence type="ECO:0000256" key="2">
    <source>
        <dbReference type="SAM" id="Phobius"/>
    </source>
</evidence>
<sequence>MRCCRYAALKLQCKRQGNAKGRLDRAVVPGCSAFGAEDRGVGWFCAPRAVCTPGSGQQEGLRRSESLVKLPGYSAFSAPSRNDARRDVRTSVRSRPWCGRGEGYAIVTGQAGSVPLRHAENIPAPRRQCTFVLVRCLPRVLSSRGGRENSEWRGRGFLRPAVIFGDGTLVPASALEEAAVTEAAVAAEPTAVAQETEEAPVVTAGAPAEPAPAEEPAETEEQVVPPEADVTEAPAVVAPEVTDAPVAPVAPEVTEGPPDVPAEAPTEAAAEPEAEAPAAPTQAAVAPAQAEDAAAEPTVQVESPEEGMSTGQVVGIVFGSLLAIIVLNVVVVTVFRRMGRYSSRKKPKKSKAQENILVSPLRRKTGKKEKEVRPVFWKRF</sequence>